<dbReference type="InterPro" id="IPR012334">
    <property type="entry name" value="Pectin_lyas_fold"/>
</dbReference>
<feature type="domain" description="Filamentous haemagglutinin FhaB/tRNA nuclease CdiA-like TPS" evidence="2">
    <location>
        <begin position="87"/>
        <end position="195"/>
    </location>
</feature>
<evidence type="ECO:0000256" key="1">
    <source>
        <dbReference type="SAM" id="MobiDB-lite"/>
    </source>
</evidence>
<dbReference type="Pfam" id="PF05860">
    <property type="entry name" value="TPS"/>
    <property type="match status" value="1"/>
</dbReference>
<protein>
    <submittedName>
        <fullName evidence="3">Filamentous hemagglutinin family N-terminal domain-containing protein</fullName>
    </submittedName>
</protein>
<dbReference type="EMBL" id="CP061800">
    <property type="protein sequence ID" value="QTA91439.1"/>
    <property type="molecule type" value="Genomic_DNA"/>
</dbReference>
<dbReference type="AlphaFoldDB" id="A0A975GRV6"/>
<dbReference type="InterPro" id="IPR011050">
    <property type="entry name" value="Pectin_lyase_fold/virulence"/>
</dbReference>
<name>A0A975GRV6_9BACT</name>
<dbReference type="Gene3D" id="2.160.20.10">
    <property type="entry name" value="Single-stranded right-handed beta-helix, Pectin lyase-like"/>
    <property type="match status" value="3"/>
</dbReference>
<sequence>MSRRLRRKKPGFFAVHRKNMYKKLLIRYLFVKKVIKLFIIDRKERGVMKKIMQFLIAVLLVIIVILPVCADGTHPRGIRLDGSLGTAGKLSLPGPDYEIKAEYGQQAGANLFHSFQQFNIHSDESATFTGPDSVKNIISRVTGESASWIDGRLASAIPDADLYFLNPAGLMFGPNASLDLGGSFHISTADYLKMGENEKFFAEPTEDEILSVSAPTAFGFLNKNLETFEGLISIKGSGEISEDEWDGHSSGLAVSEGNTISVIGREIRMENGTWFRTVESNDLGYVNTNAEKLLGNLSAPDGQINVASIASAGEVAIENGKPEIRDAAGGSITMSGKSLIDVSGQGAGNVFIRCGKFVSDDSSIYAKTFGDMHGGGIEIQANDISFENGSEINTNTYGSGKGGDVTLEASETVTFSGADELKNTSRIIIETYSKAENAGDTGLLDISAKDILFSDGTYIHNGTWGSGNSGKMMLRAEDDICFSGIGYDYYLNYYLRLYLGENPFNPDASWGGILSNVQMFSTGGNSGDIEIEADNLFLSDSATILSSTLGAGNSGSVNINAADSVMITGSVGPGPWPGGISTLTFSPAIGVVTGDAGSISLEAGELTIKDGRYLSSDSEPQWGEECGKSGEIDIRVSGDVLVSGVNSYGSDVSTITVSSGVNSGEAGNIFLEANSLSVKDGAAISAATRGNANGGNIHIDVADSVHVRGSSPLKIYTSEDFSQYTMNDSHSRIEAHSSCSDADSGNSGTMSVTAQNINISDSGLITTSTAGGGKAGDITFEAGHVELSDNALITSESTLPENGGAAGTITVNADSVGLSANSAITTEALSTGSGEAADGKITVTAGDRLYLNNSNITTSVRGGHGKGGDIEISEPESVILNHGKIEANAYEGTGGNIRIVSGQFIRSSDSAVEASSEKGIDGNINIESPDTDVGTSLTVMPGNYLDAGKWAKTPCSKRSAENMSQFVIRHKDAAPGSPDDWQPLLPRPGRLAHEKKTDREQ</sequence>
<evidence type="ECO:0000259" key="2">
    <source>
        <dbReference type="SMART" id="SM00912"/>
    </source>
</evidence>
<feature type="region of interest" description="Disordered" evidence="1">
    <location>
        <begin position="968"/>
        <end position="1001"/>
    </location>
</feature>
<dbReference type="Proteomes" id="UP000663722">
    <property type="component" value="Chromosome"/>
</dbReference>
<organism evidence="3 4">
    <name type="scientific">Desulfonema magnum</name>
    <dbReference type="NCBI Taxonomy" id="45655"/>
    <lineage>
        <taxon>Bacteria</taxon>
        <taxon>Pseudomonadati</taxon>
        <taxon>Thermodesulfobacteriota</taxon>
        <taxon>Desulfobacteria</taxon>
        <taxon>Desulfobacterales</taxon>
        <taxon>Desulfococcaceae</taxon>
        <taxon>Desulfonema</taxon>
    </lineage>
</organism>
<dbReference type="SMART" id="SM00912">
    <property type="entry name" value="Haemagg_act"/>
    <property type="match status" value="1"/>
</dbReference>
<dbReference type="InterPro" id="IPR008638">
    <property type="entry name" value="FhaB/CdiA-like_TPS"/>
</dbReference>
<accession>A0A975GRV6</accession>
<feature type="compositionally biased region" description="Basic and acidic residues" evidence="1">
    <location>
        <begin position="991"/>
        <end position="1001"/>
    </location>
</feature>
<evidence type="ECO:0000313" key="3">
    <source>
        <dbReference type="EMBL" id="QTA91439.1"/>
    </source>
</evidence>
<dbReference type="NCBIfam" id="TIGR01901">
    <property type="entry name" value="adhes_NPXG"/>
    <property type="match status" value="1"/>
</dbReference>
<keyword evidence="4" id="KW-1185">Reference proteome</keyword>
<proteinExistence type="predicted"/>
<reference evidence="3" key="1">
    <citation type="journal article" date="2021" name="Microb. Physiol.">
        <title>Proteogenomic Insights into the Physiology of Marine, Sulfate-Reducing, Filamentous Desulfonema limicola and Desulfonema magnum.</title>
        <authorList>
            <person name="Schnaars V."/>
            <person name="Wohlbrand L."/>
            <person name="Scheve S."/>
            <person name="Hinrichs C."/>
            <person name="Reinhardt R."/>
            <person name="Rabus R."/>
        </authorList>
    </citation>
    <scope>NUCLEOTIDE SEQUENCE</scope>
    <source>
        <strain evidence="3">4be13</strain>
    </source>
</reference>
<evidence type="ECO:0000313" key="4">
    <source>
        <dbReference type="Proteomes" id="UP000663722"/>
    </source>
</evidence>
<dbReference type="KEGG" id="dmm:dnm_075060"/>
<dbReference type="SUPFAM" id="SSF51126">
    <property type="entry name" value="Pectin lyase-like"/>
    <property type="match status" value="3"/>
</dbReference>
<gene>
    <name evidence="3" type="ORF">dnm_075060</name>
</gene>